<evidence type="ECO:0000313" key="3">
    <source>
        <dbReference type="Proteomes" id="UP000786811"/>
    </source>
</evidence>
<dbReference type="EMBL" id="CAJNRD030001116">
    <property type="protein sequence ID" value="CAG5075948.1"/>
    <property type="molecule type" value="Genomic_DNA"/>
</dbReference>
<feature type="signal peptide" evidence="1">
    <location>
        <begin position="1"/>
        <end position="17"/>
    </location>
</feature>
<proteinExistence type="predicted"/>
<keyword evidence="3" id="KW-1185">Reference proteome</keyword>
<feature type="chain" id="PRO_5035282691" evidence="1">
    <location>
        <begin position="18"/>
        <end position="259"/>
    </location>
</feature>
<accession>A0A8J2EKS6</accession>
<evidence type="ECO:0000313" key="2">
    <source>
        <dbReference type="EMBL" id="CAG5075948.1"/>
    </source>
</evidence>
<dbReference type="Proteomes" id="UP000786811">
    <property type="component" value="Unassembled WGS sequence"/>
</dbReference>
<protein>
    <submittedName>
        <fullName evidence="2">Uncharacterized protein</fullName>
    </submittedName>
</protein>
<evidence type="ECO:0000256" key="1">
    <source>
        <dbReference type="SAM" id="SignalP"/>
    </source>
</evidence>
<dbReference type="OrthoDB" id="5219169at2759"/>
<sequence>MRGFILILIHSIAIIECENQVGAKIQFPKDFNVQIPDTKFHSQTRFESSNQQLKVKSPGILSKFDSECNCPEKAYIVFLSADNMKKFQRRSSSGGRMIEQPFYVDEPSWVMLSESNTNLMSNDNKLIKQTDQDPFYLARGRKSTMTMNFPFSNEKKRWFNLKDRQKRSDISDLLHEPFFISRGKKKSYNDYYYHRGDTRVNENNRGIYLYDKRNEGSNNNGYSYKLLEDNDDTDGQSRGRRDFVDQLLRENDPFYVTRG</sequence>
<organism evidence="2 3">
    <name type="scientific">Cotesia congregata</name>
    <name type="common">Parasitoid wasp</name>
    <name type="synonym">Apanteles congregatus</name>
    <dbReference type="NCBI Taxonomy" id="51543"/>
    <lineage>
        <taxon>Eukaryota</taxon>
        <taxon>Metazoa</taxon>
        <taxon>Ecdysozoa</taxon>
        <taxon>Arthropoda</taxon>
        <taxon>Hexapoda</taxon>
        <taxon>Insecta</taxon>
        <taxon>Pterygota</taxon>
        <taxon>Neoptera</taxon>
        <taxon>Endopterygota</taxon>
        <taxon>Hymenoptera</taxon>
        <taxon>Apocrita</taxon>
        <taxon>Ichneumonoidea</taxon>
        <taxon>Braconidae</taxon>
        <taxon>Microgastrinae</taxon>
        <taxon>Cotesia</taxon>
    </lineage>
</organism>
<name>A0A8J2EKS6_COTCN</name>
<comment type="caution">
    <text evidence="2">The sequence shown here is derived from an EMBL/GenBank/DDBJ whole genome shotgun (WGS) entry which is preliminary data.</text>
</comment>
<reference evidence="2" key="1">
    <citation type="submission" date="2021-04" db="EMBL/GenBank/DDBJ databases">
        <authorList>
            <person name="Chebbi M.A.C M."/>
        </authorList>
    </citation>
    <scope>NUCLEOTIDE SEQUENCE</scope>
</reference>
<dbReference type="AlphaFoldDB" id="A0A8J2EKS6"/>
<keyword evidence="1" id="KW-0732">Signal</keyword>
<gene>
    <name evidence="2" type="ORF">HICCMSTLAB_LOCUS1942</name>
</gene>